<protein>
    <submittedName>
        <fullName evidence="6">Dioxygenase</fullName>
    </submittedName>
</protein>
<dbReference type="Proteomes" id="UP000301751">
    <property type="component" value="Unassembled WGS sequence"/>
</dbReference>
<evidence type="ECO:0000256" key="5">
    <source>
        <dbReference type="PIRSR" id="PIRSR604294-1"/>
    </source>
</evidence>
<dbReference type="RefSeq" id="WP_137732101.1">
    <property type="nucleotide sequence ID" value="NZ_BJCL01000003.1"/>
</dbReference>
<keyword evidence="6" id="KW-0223">Dioxygenase</keyword>
<gene>
    <name evidence="6" type="ORF">AQPW35_14160</name>
</gene>
<proteinExistence type="inferred from homology"/>
<name>A0A480ARL3_9BURK</name>
<feature type="binding site" evidence="5">
    <location>
        <position position="472"/>
    </location>
    <ligand>
        <name>Fe cation</name>
        <dbReference type="ChEBI" id="CHEBI:24875"/>
        <note>catalytic</note>
    </ligand>
</feature>
<sequence>MPSPIENAIRKTITTGVMKLADFNRGRMAEPERPNPFITGLNAPMDRELTLEQLPVQGSIPSELDGRYLRIGPNPIKPPAAASHHWFVGDGMVHGLRIAGGQALWYRNRWIRSRAVSRALGEPEAPGPRHFSDTVNTNVLGHAGRTWALVEAGGYPVELGDELQTVAHNNFDGTLRGSFTAHAHKDPATGELHGICYEATDPDTIRHVVVGTDGRVRREEPIAVKHGPSVHDCMITAQYVLVLDLPVTFSLPTLVAGYTFPYTWNPAHRARVGVLRKDAPGSSIVWCDVDPCYVFHPCNAFETPDGRITLDVVAHATMFAHSRNGPNADASAFERWTIDPAARSVTRRVIDASPQEFPRPDERLLGQPYRYAYSASLQRDGAGEFVGGSQLIRHDLHTGARDVHDFGADAHVGEFVFEPRHPGAGETDGWLMGLAVHADTQTTDFVLLDASRFTGPPQAVVTLPHQVPAGFHGNWVPTPGPR</sequence>
<dbReference type="InterPro" id="IPR004294">
    <property type="entry name" value="Carotenoid_Oase"/>
</dbReference>
<evidence type="ECO:0000256" key="2">
    <source>
        <dbReference type="ARBA" id="ARBA00022723"/>
    </source>
</evidence>
<dbReference type="EMBL" id="BJCL01000003">
    <property type="protein sequence ID" value="GCL62335.1"/>
    <property type="molecule type" value="Genomic_DNA"/>
</dbReference>
<evidence type="ECO:0000313" key="6">
    <source>
        <dbReference type="EMBL" id="GCL62335.1"/>
    </source>
</evidence>
<organism evidence="6 7">
    <name type="scientific">Pseudaquabacterium pictum</name>
    <dbReference type="NCBI Taxonomy" id="2315236"/>
    <lineage>
        <taxon>Bacteria</taxon>
        <taxon>Pseudomonadati</taxon>
        <taxon>Pseudomonadota</taxon>
        <taxon>Betaproteobacteria</taxon>
        <taxon>Burkholderiales</taxon>
        <taxon>Sphaerotilaceae</taxon>
        <taxon>Pseudaquabacterium</taxon>
    </lineage>
</organism>
<dbReference type="PANTHER" id="PTHR10543">
    <property type="entry name" value="BETA-CAROTENE DIOXYGENASE"/>
    <property type="match status" value="1"/>
</dbReference>
<dbReference type="OrthoDB" id="6636843at2"/>
<dbReference type="GO" id="GO:0016121">
    <property type="term" value="P:carotene catabolic process"/>
    <property type="evidence" value="ECO:0007669"/>
    <property type="project" value="TreeGrafter"/>
</dbReference>
<comment type="cofactor">
    <cofactor evidence="5">
        <name>Fe(2+)</name>
        <dbReference type="ChEBI" id="CHEBI:29033"/>
    </cofactor>
    <text evidence="5">Binds 1 Fe(2+) ion per subunit.</text>
</comment>
<dbReference type="PANTHER" id="PTHR10543:SF89">
    <property type="entry name" value="CAROTENOID 9,10(9',10')-CLEAVAGE DIOXYGENASE 1"/>
    <property type="match status" value="1"/>
</dbReference>
<comment type="caution">
    <text evidence="6">The sequence shown here is derived from an EMBL/GenBank/DDBJ whole genome shotgun (WGS) entry which is preliminary data.</text>
</comment>
<feature type="binding site" evidence="5">
    <location>
        <position position="296"/>
    </location>
    <ligand>
        <name>Fe cation</name>
        <dbReference type="ChEBI" id="CHEBI:24875"/>
        <note>catalytic</note>
    </ligand>
</feature>
<reference evidence="7" key="1">
    <citation type="submission" date="2019-03" db="EMBL/GenBank/DDBJ databases">
        <title>Aquabacterium pictum sp.nov., the first bacteriochlorophyll a-containing freshwater bacterium in the genus Aquabacterium of the class Betaproteobacteria.</title>
        <authorList>
            <person name="Hirose S."/>
            <person name="Tank M."/>
            <person name="Hara E."/>
            <person name="Tamaki H."/>
            <person name="Takaichi S."/>
            <person name="Haruta S."/>
            <person name="Hanada S."/>
        </authorList>
    </citation>
    <scope>NUCLEOTIDE SEQUENCE [LARGE SCALE GENOMIC DNA]</scope>
    <source>
        <strain evidence="7">W35</strain>
    </source>
</reference>
<keyword evidence="2 5" id="KW-0479">Metal-binding</keyword>
<evidence type="ECO:0000256" key="4">
    <source>
        <dbReference type="ARBA" id="ARBA00023004"/>
    </source>
</evidence>
<keyword evidence="4 5" id="KW-0408">Iron</keyword>
<feature type="binding site" evidence="5">
    <location>
        <position position="231"/>
    </location>
    <ligand>
        <name>Fe cation</name>
        <dbReference type="ChEBI" id="CHEBI:24875"/>
        <note>catalytic</note>
    </ligand>
</feature>
<comment type="similarity">
    <text evidence="1">Belongs to the carotenoid oxygenase family.</text>
</comment>
<feature type="binding site" evidence="5">
    <location>
        <position position="182"/>
    </location>
    <ligand>
        <name>Fe cation</name>
        <dbReference type="ChEBI" id="CHEBI:24875"/>
        <note>catalytic</note>
    </ligand>
</feature>
<dbReference type="GO" id="GO:0046872">
    <property type="term" value="F:metal ion binding"/>
    <property type="evidence" value="ECO:0007669"/>
    <property type="project" value="UniProtKB-KW"/>
</dbReference>
<keyword evidence="7" id="KW-1185">Reference proteome</keyword>
<dbReference type="Pfam" id="PF03055">
    <property type="entry name" value="RPE65"/>
    <property type="match status" value="1"/>
</dbReference>
<evidence type="ECO:0000256" key="1">
    <source>
        <dbReference type="ARBA" id="ARBA00006787"/>
    </source>
</evidence>
<evidence type="ECO:0000256" key="3">
    <source>
        <dbReference type="ARBA" id="ARBA00023002"/>
    </source>
</evidence>
<keyword evidence="3" id="KW-0560">Oxidoreductase</keyword>
<dbReference type="AlphaFoldDB" id="A0A480ARL3"/>
<evidence type="ECO:0000313" key="7">
    <source>
        <dbReference type="Proteomes" id="UP000301751"/>
    </source>
</evidence>
<dbReference type="GO" id="GO:0010436">
    <property type="term" value="F:carotenoid dioxygenase activity"/>
    <property type="evidence" value="ECO:0007669"/>
    <property type="project" value="TreeGrafter"/>
</dbReference>
<accession>A0A480ARL3</accession>